<reference evidence="1 2" key="1">
    <citation type="submission" date="2014-02" db="EMBL/GenBank/DDBJ databases">
        <title>Expanding our view of genomic diversity in Candidatus Accumulibacter clades.</title>
        <authorList>
            <person name="Skennerton C.T."/>
            <person name="Barr J.J."/>
            <person name="Slater F.R."/>
            <person name="Bond P.L."/>
            <person name="Tyson G.W."/>
        </authorList>
    </citation>
    <scope>NUCLEOTIDE SEQUENCE [LARGE SCALE GENOMIC DNA]</scope>
    <source>
        <strain evidence="2">BA-91</strain>
    </source>
</reference>
<comment type="caution">
    <text evidence="1">The sequence shown here is derived from an EMBL/GenBank/DDBJ whole genome shotgun (WGS) entry which is preliminary data.</text>
</comment>
<dbReference type="EMBL" id="JDVG02000555">
    <property type="protein sequence ID" value="KFB71366.1"/>
    <property type="molecule type" value="Genomic_DNA"/>
</dbReference>
<evidence type="ECO:0000313" key="2">
    <source>
        <dbReference type="Proteomes" id="UP000020077"/>
    </source>
</evidence>
<sequence>MGFALDVVVVAVYGFDAGAERLGDYATRSGNHILHHQQTVAPRKILCPTDGFDVIIEVLAALCEVGEVTIRQLGDVLLHVLLCQPDEVVTDGIADAA</sequence>
<evidence type="ECO:0000313" key="1">
    <source>
        <dbReference type="EMBL" id="KFB71366.1"/>
    </source>
</evidence>
<proteinExistence type="predicted"/>
<accession>A0A080LSJ2</accession>
<gene>
    <name evidence="1" type="ORF">AW09_003497</name>
</gene>
<protein>
    <submittedName>
        <fullName evidence="1">Uncharacterized protein</fullName>
    </submittedName>
</protein>
<dbReference type="AlphaFoldDB" id="A0A080LSJ2"/>
<name>A0A080LSJ2_9PROT</name>
<dbReference type="Proteomes" id="UP000020077">
    <property type="component" value="Unassembled WGS sequence"/>
</dbReference>
<organism evidence="1 2">
    <name type="scientific">Candidatus Accumulibacter phosphatis</name>
    <dbReference type="NCBI Taxonomy" id="327160"/>
    <lineage>
        <taxon>Bacteria</taxon>
        <taxon>Pseudomonadati</taxon>
        <taxon>Pseudomonadota</taxon>
        <taxon>Betaproteobacteria</taxon>
        <taxon>Candidatus Accumulibacter</taxon>
    </lineage>
</organism>